<dbReference type="Pfam" id="PF01935">
    <property type="entry name" value="DUF87"/>
    <property type="match status" value="1"/>
</dbReference>
<reference evidence="2" key="1">
    <citation type="journal article" date="2014" name="Int. J. Syst. Evol. Microbiol.">
        <title>Complete genome sequence of Corynebacterium casei LMG S-19264T (=DSM 44701T), isolated from a smear-ripened cheese.</title>
        <authorList>
            <consortium name="US DOE Joint Genome Institute (JGI-PGF)"/>
            <person name="Walter F."/>
            <person name="Albersmeier A."/>
            <person name="Kalinowski J."/>
            <person name="Ruckert C."/>
        </authorList>
    </citation>
    <scope>NUCLEOTIDE SEQUENCE</scope>
    <source>
        <strain evidence="2">VKM Ac-1401</strain>
    </source>
</reference>
<sequence>MHAFEEDIMTDQIAETAVGDIATRSAGAMSLDGRQFQFSGALASGFSPGSFVTVLDESGRRQIGQVEDIRVDGDSLLGSGRILGVLTPDGRLNGRETFAFVAAAMEDADARTVEALYSTAGQTLPIGSFLSETDVAARLLPHRFNRHTFWVGQSGSGKTYALGVLVEQLLLHTSLPMVIFDPNADFVRLREPIDSAADGGAAADGRTLGERDIRVLRPASAEPDALRVRFVDLSMHAKAAVLRLDPLDDRAEYNELVHLEETVGTLGAEQVLPKLLERNTDSARALAARVENLRVIDWSVWALGHQAVTDVIETRPDATVLDLGGFSYPDESLVVAMAVLDDLWAKREQRRPVLLVIDEAHNLCSPDNDSPLDRAVRERIIQIAAEGRKFGLWLLLSTQRPSRIHPSIISQCDNLALMKMSSPLDLDELATIFGFVPSTMLARSPRFRQGEALFAGGFVPAPSLVKMGTRLTREGGADVSVPIRP</sequence>
<gene>
    <name evidence="2" type="ORF">GCM10017584_32610</name>
</gene>
<dbReference type="InterPro" id="IPR002789">
    <property type="entry name" value="HerA_central"/>
</dbReference>
<comment type="caution">
    <text evidence="2">The sequence shown here is derived from an EMBL/GenBank/DDBJ whole genome shotgun (WGS) entry which is preliminary data.</text>
</comment>
<evidence type="ECO:0000259" key="1">
    <source>
        <dbReference type="Pfam" id="PF01935"/>
    </source>
</evidence>
<name>A0A9W6M1D3_9MICO</name>
<dbReference type="Proteomes" id="UP001142372">
    <property type="component" value="Unassembled WGS sequence"/>
</dbReference>
<evidence type="ECO:0000313" key="3">
    <source>
        <dbReference type="Proteomes" id="UP001142372"/>
    </source>
</evidence>
<organism evidence="2 3">
    <name type="scientific">Leifsonia poae</name>
    <dbReference type="NCBI Taxonomy" id="110933"/>
    <lineage>
        <taxon>Bacteria</taxon>
        <taxon>Bacillati</taxon>
        <taxon>Actinomycetota</taxon>
        <taxon>Actinomycetes</taxon>
        <taxon>Micrococcales</taxon>
        <taxon>Microbacteriaceae</taxon>
        <taxon>Leifsonia</taxon>
    </lineage>
</organism>
<reference evidence="2" key="2">
    <citation type="submission" date="2023-01" db="EMBL/GenBank/DDBJ databases">
        <authorList>
            <person name="Sun Q."/>
            <person name="Evtushenko L."/>
        </authorList>
    </citation>
    <scope>NUCLEOTIDE SEQUENCE</scope>
    <source>
        <strain evidence="2">VKM Ac-1401</strain>
    </source>
</reference>
<dbReference type="Gene3D" id="3.40.50.300">
    <property type="entry name" value="P-loop containing nucleotide triphosphate hydrolases"/>
    <property type="match status" value="2"/>
</dbReference>
<dbReference type="PANTHER" id="PTHR42957:SF1">
    <property type="entry name" value="HELICASE MJ1565-RELATED"/>
    <property type="match status" value="1"/>
</dbReference>
<dbReference type="EMBL" id="BSEN01000015">
    <property type="protein sequence ID" value="GLJ77687.1"/>
    <property type="molecule type" value="Genomic_DNA"/>
</dbReference>
<accession>A0A9W6M1D3</accession>
<feature type="domain" description="Helicase HerA central" evidence="1">
    <location>
        <begin position="125"/>
        <end position="266"/>
    </location>
</feature>
<keyword evidence="3" id="KW-1185">Reference proteome</keyword>
<dbReference type="InterPro" id="IPR027417">
    <property type="entry name" value="P-loop_NTPase"/>
</dbReference>
<dbReference type="SUPFAM" id="SSF52540">
    <property type="entry name" value="P-loop containing nucleoside triphosphate hydrolases"/>
    <property type="match status" value="1"/>
</dbReference>
<dbReference type="AlphaFoldDB" id="A0A9W6M1D3"/>
<dbReference type="PANTHER" id="PTHR42957">
    <property type="entry name" value="HELICASE MJ1565-RELATED"/>
    <property type="match status" value="1"/>
</dbReference>
<protein>
    <recommendedName>
        <fullName evidence="1">Helicase HerA central domain-containing protein</fullName>
    </recommendedName>
</protein>
<dbReference type="InterPro" id="IPR008571">
    <property type="entry name" value="HerA-like"/>
</dbReference>
<proteinExistence type="predicted"/>
<evidence type="ECO:0000313" key="2">
    <source>
        <dbReference type="EMBL" id="GLJ77687.1"/>
    </source>
</evidence>